<keyword evidence="1" id="KW-0812">Transmembrane</keyword>
<dbReference type="Proteomes" id="UP000054032">
    <property type="component" value="Unassembled WGS sequence"/>
</dbReference>
<dbReference type="EMBL" id="KI964086">
    <property type="protein sequence ID" value="EUC41781.1"/>
    <property type="molecule type" value="Genomic_DNA"/>
</dbReference>
<accession>W6ZE38</accession>
<evidence type="ECO:0000313" key="2">
    <source>
        <dbReference type="EMBL" id="EUC41781.1"/>
    </source>
</evidence>
<evidence type="ECO:0000256" key="1">
    <source>
        <dbReference type="SAM" id="Phobius"/>
    </source>
</evidence>
<reference evidence="2 3" key="1">
    <citation type="journal article" date="2013" name="PLoS Genet.">
        <title>Comparative genome structure, secondary metabolite, and effector coding capacity across Cochliobolus pathogens.</title>
        <authorList>
            <person name="Condon B.J."/>
            <person name="Leng Y."/>
            <person name="Wu D."/>
            <person name="Bushley K.E."/>
            <person name="Ohm R.A."/>
            <person name="Otillar R."/>
            <person name="Martin J."/>
            <person name="Schackwitz W."/>
            <person name="Grimwood J."/>
            <person name="MohdZainudin N."/>
            <person name="Xue C."/>
            <person name="Wang R."/>
            <person name="Manning V.A."/>
            <person name="Dhillon B."/>
            <person name="Tu Z.J."/>
            <person name="Steffenson B.J."/>
            <person name="Salamov A."/>
            <person name="Sun H."/>
            <person name="Lowry S."/>
            <person name="LaButti K."/>
            <person name="Han J."/>
            <person name="Copeland A."/>
            <person name="Lindquist E."/>
            <person name="Barry K."/>
            <person name="Schmutz J."/>
            <person name="Baker S.E."/>
            <person name="Ciuffetti L.M."/>
            <person name="Grigoriev I.V."/>
            <person name="Zhong S."/>
            <person name="Turgeon B.G."/>
        </authorList>
    </citation>
    <scope>NUCLEOTIDE SEQUENCE [LARGE SCALE GENOMIC DNA]</scope>
    <source>
        <strain evidence="2 3">ATCC 44560</strain>
    </source>
</reference>
<organism evidence="2 3">
    <name type="scientific">Bipolaris oryzae ATCC 44560</name>
    <dbReference type="NCBI Taxonomy" id="930090"/>
    <lineage>
        <taxon>Eukaryota</taxon>
        <taxon>Fungi</taxon>
        <taxon>Dikarya</taxon>
        <taxon>Ascomycota</taxon>
        <taxon>Pezizomycotina</taxon>
        <taxon>Dothideomycetes</taxon>
        <taxon>Pleosporomycetidae</taxon>
        <taxon>Pleosporales</taxon>
        <taxon>Pleosporineae</taxon>
        <taxon>Pleosporaceae</taxon>
        <taxon>Bipolaris</taxon>
    </lineage>
</organism>
<proteinExistence type="predicted"/>
<sequence length="187" mass="20606">MVVTIIIILLTEFQVLAYTYKLRIKLSSTLSTRTGSLIYFHQNQLSLLASSKNETHQSYSSYERRVRQWSSMIFPSSLSMSYFVLLLTNITVPLNDTPMICFAAIFSCLASTGTSFVIAGVTVTIMKVGKIIKLSCSQGRKYSVLCSFGSVGTIPAFFNIPAGKTTSEIYPPNDAPGMTLTGIRIEK</sequence>
<keyword evidence="1" id="KW-1133">Transmembrane helix</keyword>
<feature type="transmembrane region" description="Helical" evidence="1">
    <location>
        <begin position="100"/>
        <end position="126"/>
    </location>
</feature>
<keyword evidence="1" id="KW-0472">Membrane</keyword>
<keyword evidence="3" id="KW-1185">Reference proteome</keyword>
<dbReference type="RefSeq" id="XP_007691686.1">
    <property type="nucleotide sequence ID" value="XM_007693496.1"/>
</dbReference>
<dbReference type="HOGENOM" id="CLU_1447419_0_0_1"/>
<protein>
    <submittedName>
        <fullName evidence="2">Uncharacterized protein</fullName>
    </submittedName>
</protein>
<feature type="transmembrane region" description="Helical" evidence="1">
    <location>
        <begin position="69"/>
        <end position="88"/>
    </location>
</feature>
<gene>
    <name evidence="2" type="ORF">COCMIDRAFT_29479</name>
</gene>
<dbReference type="KEGG" id="bor:COCMIDRAFT_29479"/>
<dbReference type="AlphaFoldDB" id="W6ZE38"/>
<dbReference type="OrthoDB" id="10641340at2759"/>
<dbReference type="GeneID" id="19121510"/>
<name>W6ZE38_COCMI</name>
<evidence type="ECO:0000313" key="3">
    <source>
        <dbReference type="Proteomes" id="UP000054032"/>
    </source>
</evidence>